<dbReference type="CDD" id="cd18727">
    <property type="entry name" value="PIN_Swt1-like"/>
    <property type="match status" value="1"/>
</dbReference>
<dbReference type="Bgee" id="ENSACLG00000009742">
    <property type="expression patterns" value="Expressed in testis and 7 other cell types or tissues"/>
</dbReference>
<feature type="compositionally biased region" description="Basic and acidic residues" evidence="3">
    <location>
        <begin position="93"/>
        <end position="114"/>
    </location>
</feature>
<dbReference type="Ensembl" id="ENSACLT00000014642.2">
    <property type="protein sequence ID" value="ENSACLP00000014298.2"/>
    <property type="gene ID" value="ENSACLG00000009742.2"/>
</dbReference>
<dbReference type="Pfam" id="PF13638">
    <property type="entry name" value="PIN_4"/>
    <property type="match status" value="1"/>
</dbReference>
<dbReference type="InterPro" id="IPR052626">
    <property type="entry name" value="SWT1_Regulator"/>
</dbReference>
<dbReference type="PANTHER" id="PTHR16161">
    <property type="entry name" value="TRANSCRIPTIONAL PROTEIN SWT1"/>
    <property type="match status" value="1"/>
</dbReference>
<feature type="region of interest" description="Disordered" evidence="3">
    <location>
        <begin position="185"/>
        <end position="312"/>
    </location>
</feature>
<evidence type="ECO:0000256" key="1">
    <source>
        <dbReference type="ARBA" id="ARBA00060839"/>
    </source>
</evidence>
<protein>
    <recommendedName>
        <fullName evidence="2">Transcriptional protein SWT1</fullName>
    </recommendedName>
</protein>
<sequence>MCSITKHYHDKNVQNRSDRALEYYKVFLKTRSPSCKKYQEKIKISFIAFISAVVCLNCCISQNVSCFLCYQISRGQYASNSYKTAKRKEVLKSQKSCKKDKEKSVSSSVKDDSQSTRQIKKPVYRLAKTQATEQKPINKDRQYAKSKPDFVAFHGDHCSSKAKNYVSGKDKTVTGSDIVERGYSKLSAGAVPQRTETKSKGGFDEKSSQRSQSKLNKPRVGPSLVSAEVKEPRQDVQKRNCRTEDPPRTGNHSRYIKTSKPTSSTSAIEMCQKHEKKELKPQRSFYKDDANTSSASILKKSSTSAKHSASESSSKIQVVEELHLARSEKRLEVNVLKSYGELTAMDIDCPEEGPAGRNSSQQDLILVLDTNILLSHLDYVKKIRCHGLGGLGFPIIVIPWVVLQEMDSLKMGRGLSGSVAHLATPAISYIYKCLKSREPRLWGQSMQQAAESSNGLTAENNDDRVLQCCLQYQRLYPECALTLCTNDKNLCSKALLSGVKALCKTDLEAEVGRSRHGLQITGGIQASVPPSNNPQVLSPTLSTRCPPVQPHGQKKAGFYVGVLHKESKQLSEGDEERTLRDLSGCISALEDCLREVLSDVLQVEMKAAYDDLWLEIVYLKPPWTLQDVLQCIKKHWIAVFGHLTHRRKEQTVLKLIKFFNSGETVEREAISEVVQDAKELVNAFSRSSKRVPRAVAVLDDILNKLRPQPNPPTGGESPACDVVMNDDDDNGDSHQEVWAVFERIWSHVCQLSLEVFKALGFDPHTRQCLQPEGAAPPPQDALACLHKLSSMVSQLLQAFSSVLLSAPGLEEVQTLLSIINSNNIVTENSRLTAKSLLDCFSQPDYREKLRVGGTKLMELQEALEHCVQAAGQYTTFPT</sequence>
<feature type="region of interest" description="Disordered" evidence="3">
    <location>
        <begin position="93"/>
        <end position="123"/>
    </location>
</feature>
<reference evidence="5" key="1">
    <citation type="submission" date="2018-05" db="EMBL/GenBank/DDBJ databases">
        <authorList>
            <person name="Datahose"/>
        </authorList>
    </citation>
    <scope>NUCLEOTIDE SEQUENCE</scope>
</reference>
<dbReference type="FunFam" id="3.40.50.1010:FF:000012">
    <property type="entry name" value="SWT1, RNA endoribonuclease homolog"/>
    <property type="match status" value="1"/>
</dbReference>
<evidence type="ECO:0000313" key="6">
    <source>
        <dbReference type="Proteomes" id="UP000265100"/>
    </source>
</evidence>
<feature type="compositionally biased region" description="Basic and acidic residues" evidence="3">
    <location>
        <begin position="195"/>
        <end position="208"/>
    </location>
</feature>
<evidence type="ECO:0000256" key="2">
    <source>
        <dbReference type="ARBA" id="ARBA00074620"/>
    </source>
</evidence>
<dbReference type="GeneTree" id="ENSGT00390000001254"/>
<dbReference type="GO" id="GO:0005634">
    <property type="term" value="C:nucleus"/>
    <property type="evidence" value="ECO:0007669"/>
    <property type="project" value="TreeGrafter"/>
</dbReference>
<evidence type="ECO:0000256" key="3">
    <source>
        <dbReference type="SAM" id="MobiDB-lite"/>
    </source>
</evidence>
<dbReference type="SUPFAM" id="SSF88723">
    <property type="entry name" value="PIN domain-like"/>
    <property type="match status" value="1"/>
</dbReference>
<organism evidence="5 6">
    <name type="scientific">Astatotilapia calliptera</name>
    <name type="common">Eastern happy</name>
    <name type="synonym">Chromis callipterus</name>
    <dbReference type="NCBI Taxonomy" id="8154"/>
    <lineage>
        <taxon>Eukaryota</taxon>
        <taxon>Metazoa</taxon>
        <taxon>Chordata</taxon>
        <taxon>Craniata</taxon>
        <taxon>Vertebrata</taxon>
        <taxon>Euteleostomi</taxon>
        <taxon>Actinopterygii</taxon>
        <taxon>Neopterygii</taxon>
        <taxon>Teleostei</taxon>
        <taxon>Neoteleostei</taxon>
        <taxon>Acanthomorphata</taxon>
        <taxon>Ovalentaria</taxon>
        <taxon>Cichlomorphae</taxon>
        <taxon>Cichliformes</taxon>
        <taxon>Cichlidae</taxon>
        <taxon>African cichlids</taxon>
        <taxon>Pseudocrenilabrinae</taxon>
        <taxon>Haplochromini</taxon>
        <taxon>Astatotilapia</taxon>
    </lineage>
</organism>
<dbReference type="SMART" id="SM00670">
    <property type="entry name" value="PINc"/>
    <property type="match status" value="1"/>
</dbReference>
<evidence type="ECO:0000259" key="4">
    <source>
        <dbReference type="SMART" id="SM00670"/>
    </source>
</evidence>
<dbReference type="InterPro" id="IPR029060">
    <property type="entry name" value="PIN-like_dom_sf"/>
</dbReference>
<comment type="similarity">
    <text evidence="1">Belongs to the SWT1 family.</text>
</comment>
<evidence type="ECO:0000313" key="5">
    <source>
        <dbReference type="Ensembl" id="ENSACLP00000014298.2"/>
    </source>
</evidence>
<proteinExistence type="inferred from homology"/>
<dbReference type="PANTHER" id="PTHR16161:SF0">
    <property type="entry name" value="TRANSCRIPTIONAL PROTEIN SWT1"/>
    <property type="match status" value="1"/>
</dbReference>
<dbReference type="Gene3D" id="3.40.50.1010">
    <property type="entry name" value="5'-nuclease"/>
    <property type="match status" value="1"/>
</dbReference>
<dbReference type="InterPro" id="IPR002716">
    <property type="entry name" value="PIN_dom"/>
</dbReference>
<dbReference type="AlphaFoldDB" id="A0A3P8PBA7"/>
<reference evidence="5" key="3">
    <citation type="submission" date="2025-09" db="UniProtKB">
        <authorList>
            <consortium name="Ensembl"/>
        </authorList>
    </citation>
    <scope>IDENTIFICATION</scope>
</reference>
<feature type="compositionally biased region" description="Basic and acidic residues" evidence="3">
    <location>
        <begin position="271"/>
        <end position="290"/>
    </location>
</feature>
<keyword evidence="6" id="KW-1185">Reference proteome</keyword>
<feature type="compositionally biased region" description="Low complexity" evidence="3">
    <location>
        <begin position="292"/>
        <end position="312"/>
    </location>
</feature>
<accession>A0A3P8PBA7</accession>
<name>A0A3P8PBA7_ASTCA</name>
<reference evidence="5" key="2">
    <citation type="submission" date="2025-08" db="UniProtKB">
        <authorList>
            <consortium name="Ensembl"/>
        </authorList>
    </citation>
    <scope>IDENTIFICATION</scope>
</reference>
<feature type="compositionally biased region" description="Basic and acidic residues" evidence="3">
    <location>
        <begin position="228"/>
        <end position="247"/>
    </location>
</feature>
<dbReference type="Proteomes" id="UP000265100">
    <property type="component" value="Chromosome 17"/>
</dbReference>
<gene>
    <name evidence="5" type="primary">SWT1</name>
</gene>
<feature type="domain" description="PIN" evidence="4">
    <location>
        <begin position="364"/>
        <end position="492"/>
    </location>
</feature>